<reference evidence="2 3" key="1">
    <citation type="submission" date="2019-02" db="EMBL/GenBank/DDBJ databases">
        <title>Deep-cultivation of Planctomycetes and their phenomic and genomic characterization uncovers novel biology.</title>
        <authorList>
            <person name="Wiegand S."/>
            <person name="Jogler M."/>
            <person name="Boedeker C."/>
            <person name="Pinto D."/>
            <person name="Vollmers J."/>
            <person name="Rivas-Marin E."/>
            <person name="Kohn T."/>
            <person name="Peeters S.H."/>
            <person name="Heuer A."/>
            <person name="Rast P."/>
            <person name="Oberbeckmann S."/>
            <person name="Bunk B."/>
            <person name="Jeske O."/>
            <person name="Meyerdierks A."/>
            <person name="Storesund J.E."/>
            <person name="Kallscheuer N."/>
            <person name="Luecker S."/>
            <person name="Lage O.M."/>
            <person name="Pohl T."/>
            <person name="Merkel B.J."/>
            <person name="Hornburger P."/>
            <person name="Mueller R.-W."/>
            <person name="Bruemmer F."/>
            <person name="Labrenz M."/>
            <person name="Spormann A.M."/>
            <person name="Op Den Camp H."/>
            <person name="Overmann J."/>
            <person name="Amann R."/>
            <person name="Jetten M.S.M."/>
            <person name="Mascher T."/>
            <person name="Medema M.H."/>
            <person name="Devos D.P."/>
            <person name="Kaster A.-K."/>
            <person name="Ovreas L."/>
            <person name="Rohde M."/>
            <person name="Galperin M.Y."/>
            <person name="Jogler C."/>
        </authorList>
    </citation>
    <scope>NUCLEOTIDE SEQUENCE [LARGE SCALE GENOMIC DNA]</scope>
    <source>
        <strain evidence="2 3">KOR34</strain>
    </source>
</reference>
<evidence type="ECO:0000313" key="3">
    <source>
        <dbReference type="Proteomes" id="UP000316714"/>
    </source>
</evidence>
<dbReference type="InterPro" id="IPR012373">
    <property type="entry name" value="Ferrdict_sens_TM"/>
</dbReference>
<proteinExistence type="predicted"/>
<dbReference type="GO" id="GO:0016989">
    <property type="term" value="F:sigma factor antagonist activity"/>
    <property type="evidence" value="ECO:0007669"/>
    <property type="project" value="TreeGrafter"/>
</dbReference>
<comment type="caution">
    <text evidence="2">The sequence shown here is derived from an EMBL/GenBank/DDBJ whole genome shotgun (WGS) entry which is preliminary data.</text>
</comment>
<accession>A0A5C5V9M6</accession>
<evidence type="ECO:0000313" key="2">
    <source>
        <dbReference type="EMBL" id="TWT35278.1"/>
    </source>
</evidence>
<keyword evidence="3" id="KW-1185">Reference proteome</keyword>
<feature type="region of interest" description="Disordered" evidence="1">
    <location>
        <begin position="344"/>
        <end position="370"/>
    </location>
</feature>
<name>A0A5C5V9M6_9BACT</name>
<dbReference type="RefSeq" id="WP_146561324.1">
    <property type="nucleotide sequence ID" value="NZ_SIHJ01000001.1"/>
</dbReference>
<organism evidence="2 3">
    <name type="scientific">Posidoniimonas corsicana</name>
    <dbReference type="NCBI Taxonomy" id="1938618"/>
    <lineage>
        <taxon>Bacteria</taxon>
        <taxon>Pseudomonadati</taxon>
        <taxon>Planctomycetota</taxon>
        <taxon>Planctomycetia</taxon>
        <taxon>Pirellulales</taxon>
        <taxon>Lacipirellulaceae</taxon>
        <taxon>Posidoniimonas</taxon>
    </lineage>
</organism>
<dbReference type="Gene3D" id="2.60.120.1440">
    <property type="match status" value="1"/>
</dbReference>
<dbReference type="Gene3D" id="2.60.120.260">
    <property type="entry name" value="Galactose-binding domain-like"/>
    <property type="match status" value="1"/>
</dbReference>
<dbReference type="OrthoDB" id="236746at2"/>
<evidence type="ECO:0000256" key="1">
    <source>
        <dbReference type="SAM" id="MobiDB-lite"/>
    </source>
</evidence>
<sequence length="498" mass="54762">MPIPPKEVEALIEALSRSWDGRATGEEKDAIEAFVKKHGSAGVEVLMQVSSVHLELERLVESSRVYDLAMDRVRAVARLDEIADRSADLALSELPPRRPLLQSRLTKGAIWVAAAALIVAAVVPWAIQGSDRQTASVTQSPQFQLLRPSTPAARVVGLENATWVDGDDISVGSNLKKGRRLELSTGQAHLSMVCGADIVLQAPCVVTLNADDEVRLLNGTITAQAAKWATGFVVLTQDLRVTDLGTRFAVSTDRSGVVEAHVLQGEILAEPMKHRRPRHSSMLLESGQAIRVDPFRSSINLMAARNEDFGAEIEDFRPLRPIPMWNTGVGLAPGDTDPHWRLVSGSKQHGPYPRGSVVTPGDTGSYKDNKPEASQWISVEEESYPGVPPESVHTFEATFELDGYDLDTVYVVGQFLVDDAINDLRINGRSVPFNRWVTTWDEFDFKSFHPIEILDGFVEGTNVISIDVYNSPSNPKTPSDFNPTGLRVEWQAFGREKR</sequence>
<dbReference type="Proteomes" id="UP000316714">
    <property type="component" value="Unassembled WGS sequence"/>
</dbReference>
<dbReference type="PANTHER" id="PTHR30273">
    <property type="entry name" value="PERIPLASMIC SIGNAL SENSOR AND SIGMA FACTOR ACTIVATOR FECR-RELATED"/>
    <property type="match status" value="1"/>
</dbReference>
<dbReference type="PANTHER" id="PTHR30273:SF2">
    <property type="entry name" value="PROTEIN FECR"/>
    <property type="match status" value="1"/>
</dbReference>
<protein>
    <submittedName>
        <fullName evidence="2">FecR protein</fullName>
    </submittedName>
</protein>
<dbReference type="EMBL" id="SIHJ01000001">
    <property type="protein sequence ID" value="TWT35278.1"/>
    <property type="molecule type" value="Genomic_DNA"/>
</dbReference>
<gene>
    <name evidence="2" type="ORF">KOR34_01660</name>
</gene>
<dbReference type="AlphaFoldDB" id="A0A5C5V9M6"/>